<feature type="region of interest" description="Disordered" evidence="3">
    <location>
        <begin position="231"/>
        <end position="251"/>
    </location>
</feature>
<evidence type="ECO:0000313" key="5">
    <source>
        <dbReference type="EnsemblMetazoa" id="GPAI041318-PA"/>
    </source>
</evidence>
<dbReference type="EnsemblMetazoa" id="GPAI041318-RA">
    <property type="protein sequence ID" value="GPAI041318-PA"/>
    <property type="gene ID" value="GPAI041318"/>
</dbReference>
<dbReference type="Proteomes" id="UP000092445">
    <property type="component" value="Unassembled WGS sequence"/>
</dbReference>
<evidence type="ECO:0000313" key="6">
    <source>
        <dbReference type="Proteomes" id="UP000092445"/>
    </source>
</evidence>
<reference evidence="6" key="1">
    <citation type="submission" date="2014-03" db="EMBL/GenBank/DDBJ databases">
        <authorList>
            <person name="Aksoy S."/>
            <person name="Warren W."/>
            <person name="Wilson R.K."/>
        </authorList>
    </citation>
    <scope>NUCLEOTIDE SEQUENCE [LARGE SCALE GENOMIC DNA]</scope>
    <source>
        <strain evidence="6">IAEA</strain>
    </source>
</reference>
<keyword evidence="6" id="KW-1185">Reference proteome</keyword>
<dbReference type="InterPro" id="IPR035979">
    <property type="entry name" value="RBD_domain_sf"/>
</dbReference>
<organism evidence="5 6">
    <name type="scientific">Glossina pallidipes</name>
    <name type="common">Tsetse fly</name>
    <dbReference type="NCBI Taxonomy" id="7398"/>
    <lineage>
        <taxon>Eukaryota</taxon>
        <taxon>Metazoa</taxon>
        <taxon>Ecdysozoa</taxon>
        <taxon>Arthropoda</taxon>
        <taxon>Hexapoda</taxon>
        <taxon>Insecta</taxon>
        <taxon>Pterygota</taxon>
        <taxon>Neoptera</taxon>
        <taxon>Endopterygota</taxon>
        <taxon>Diptera</taxon>
        <taxon>Brachycera</taxon>
        <taxon>Muscomorpha</taxon>
        <taxon>Hippoboscoidea</taxon>
        <taxon>Glossinidae</taxon>
        <taxon>Glossina</taxon>
    </lineage>
</organism>
<evidence type="ECO:0000256" key="2">
    <source>
        <dbReference type="PROSITE-ProRule" id="PRU00176"/>
    </source>
</evidence>
<proteinExistence type="predicted"/>
<dbReference type="STRING" id="7398.A0A1B0ACN1"/>
<feature type="region of interest" description="Disordered" evidence="3">
    <location>
        <begin position="344"/>
        <end position="395"/>
    </location>
</feature>
<dbReference type="Gene3D" id="3.30.70.330">
    <property type="match status" value="1"/>
</dbReference>
<reference evidence="5" key="2">
    <citation type="submission" date="2020-05" db="UniProtKB">
        <authorList>
            <consortium name="EnsemblMetazoa"/>
        </authorList>
    </citation>
    <scope>IDENTIFICATION</scope>
    <source>
        <strain evidence="5">IAEA</strain>
    </source>
</reference>
<dbReference type="VEuPathDB" id="VectorBase:GPAI041318"/>
<name>A0A1B0ACN1_GLOPL</name>
<feature type="compositionally biased region" description="Basic and acidic residues" evidence="3">
    <location>
        <begin position="358"/>
        <end position="395"/>
    </location>
</feature>
<feature type="compositionally biased region" description="Basic and acidic residues" evidence="3">
    <location>
        <begin position="198"/>
        <end position="213"/>
    </location>
</feature>
<dbReference type="PANTHER" id="PTHR23236">
    <property type="entry name" value="EUKARYOTIC TRANSLATION INITIATION FACTOR 4B/4H"/>
    <property type="match status" value="1"/>
</dbReference>
<feature type="region of interest" description="Disordered" evidence="3">
    <location>
        <begin position="172"/>
        <end position="213"/>
    </location>
</feature>
<sequence>MRDLLVSHNGAPSGRKGRKSKGKVISLNAFLGDAGTPAGTVQVTKKIPNFNTDSSESDSSVSHQVYQLPTAPRSKQVFDDSSIPYDPPYVAYLSNLPFDVNETDIDEYFKSCNVINVRLVRENGGTGRFRGFGYIDVNTRDDLIQVLNLPNPNIKGRRIEIELSNGIEQQNARKQVGNWRTFDNEARDSNDWRSGSKSTEDTNWRSGNKYKEDTKSVENHNVAGSWRFGNRSSNISTCKRSPDEDRGNLQERPKLNLKPRTLPVSEIVTTSEPAIELNSLELNKPENVMKSKFSGSLANSIFGSAKPINTLAKDLEIEKRLGEKMKEMKLEKFDNKYWHRRDERHAETNVDNQENPLEQDKEHQDYHESADESEHSECIVASEDRKKDDKKDAYD</sequence>
<dbReference type="PROSITE" id="PS50102">
    <property type="entry name" value="RRM"/>
    <property type="match status" value="1"/>
</dbReference>
<keyword evidence="1 2" id="KW-0694">RNA-binding</keyword>
<dbReference type="SUPFAM" id="SSF54928">
    <property type="entry name" value="RNA-binding domain, RBD"/>
    <property type="match status" value="1"/>
</dbReference>
<evidence type="ECO:0000256" key="1">
    <source>
        <dbReference type="ARBA" id="ARBA00022884"/>
    </source>
</evidence>
<accession>A0A1B0ACN1</accession>
<protein>
    <recommendedName>
        <fullName evidence="4">RRM domain-containing protein</fullName>
    </recommendedName>
</protein>
<feature type="compositionally biased region" description="Basic and acidic residues" evidence="3">
    <location>
        <begin position="240"/>
        <end position="251"/>
    </location>
</feature>
<dbReference type="InterPro" id="IPR012677">
    <property type="entry name" value="Nucleotide-bd_a/b_plait_sf"/>
</dbReference>
<dbReference type="GO" id="GO:0003723">
    <property type="term" value="F:RNA binding"/>
    <property type="evidence" value="ECO:0007669"/>
    <property type="project" value="UniProtKB-UniRule"/>
</dbReference>
<feature type="region of interest" description="Disordered" evidence="3">
    <location>
        <begin position="1"/>
        <end position="20"/>
    </location>
</feature>
<dbReference type="PANTHER" id="PTHR23236:SF2">
    <property type="entry name" value="EUKARYOTIC TRANSLATION INITIATION FACTOR 4B"/>
    <property type="match status" value="1"/>
</dbReference>
<feature type="compositionally biased region" description="Basic and acidic residues" evidence="3">
    <location>
        <begin position="182"/>
        <end position="191"/>
    </location>
</feature>
<evidence type="ECO:0000259" key="4">
    <source>
        <dbReference type="PROSITE" id="PS50102"/>
    </source>
</evidence>
<dbReference type="AlphaFoldDB" id="A0A1B0ACN1"/>
<feature type="domain" description="RRM" evidence="4">
    <location>
        <begin position="89"/>
        <end position="166"/>
    </location>
</feature>
<dbReference type="Pfam" id="PF00076">
    <property type="entry name" value="RRM_1"/>
    <property type="match status" value="1"/>
</dbReference>
<dbReference type="SMART" id="SM00360">
    <property type="entry name" value="RRM"/>
    <property type="match status" value="1"/>
</dbReference>
<dbReference type="InterPro" id="IPR000504">
    <property type="entry name" value="RRM_dom"/>
</dbReference>
<evidence type="ECO:0000256" key="3">
    <source>
        <dbReference type="SAM" id="MobiDB-lite"/>
    </source>
</evidence>